<comment type="caution">
    <text evidence="5">The sequence shown here is derived from an EMBL/GenBank/DDBJ whole genome shotgun (WGS) entry which is preliminary data.</text>
</comment>
<dbReference type="EMBL" id="LCCE01000010">
    <property type="protein sequence ID" value="KKS27109.1"/>
    <property type="molecule type" value="Genomic_DNA"/>
</dbReference>
<comment type="similarity">
    <text evidence="1">Belongs to the glycosyltransferase 2 family.</text>
</comment>
<evidence type="ECO:0000259" key="4">
    <source>
        <dbReference type="Pfam" id="PF00535"/>
    </source>
</evidence>
<proteinExistence type="inferred from homology"/>
<dbReference type="Gene3D" id="3.90.550.10">
    <property type="entry name" value="Spore Coat Polysaccharide Biosynthesis Protein SpsA, Chain A"/>
    <property type="match status" value="1"/>
</dbReference>
<organism evidence="5 6">
    <name type="scientific">Candidatus Yanofskybacteria bacterium GW2011_GWC2_41_9</name>
    <dbReference type="NCBI Taxonomy" id="1619029"/>
    <lineage>
        <taxon>Bacteria</taxon>
        <taxon>Candidatus Yanofskyibacteriota</taxon>
    </lineage>
</organism>
<accession>A0A0G0XQS1</accession>
<feature type="domain" description="Glycosyltransferase 2-like" evidence="4">
    <location>
        <begin position="10"/>
        <end position="135"/>
    </location>
</feature>
<sequence length="359" mass="41345">MTASLPKVSINLVVMNGENFIRHSLRSIKEQSYPQNLIEINILDNGSTDKTKEIIREELKIGPPADGCDSELGEFSLVENPVNIGFWAGQEKLFGQSEGEIIVATTDVILDKNFLKNAVAVFETDPKIGAIQAKIYQMELYGQPTPVFTDIIDTVGFVIFKSRRIINLGHGDKDNGQFNDQQDIFAVEGAVPIFRRTALENCKINGRIIDPDYRAGSFGYGDDLDLAWRMRLFGWKQILAPAVIAYHDRSTTKNIAKHARDYLSRIKRRSHISIQKRRLDWRNVRFTIIKNDYIINLLKDLPQIVFREAMVLIYSILFEPKVLFEIPIFLKLFPKMIRNRKIIMQKAKVGPKEMRRWFR</sequence>
<dbReference type="AlphaFoldDB" id="A0A0G0XQS1"/>
<evidence type="ECO:0000313" key="6">
    <source>
        <dbReference type="Proteomes" id="UP000033859"/>
    </source>
</evidence>
<dbReference type="PANTHER" id="PTHR43179">
    <property type="entry name" value="RHAMNOSYLTRANSFERASE WBBL"/>
    <property type="match status" value="1"/>
</dbReference>
<dbReference type="InterPro" id="IPR001173">
    <property type="entry name" value="Glyco_trans_2-like"/>
</dbReference>
<evidence type="ECO:0000256" key="3">
    <source>
        <dbReference type="ARBA" id="ARBA00022679"/>
    </source>
</evidence>
<dbReference type="Proteomes" id="UP000033859">
    <property type="component" value="Unassembled WGS sequence"/>
</dbReference>
<keyword evidence="2" id="KW-0328">Glycosyltransferase</keyword>
<dbReference type="PANTHER" id="PTHR43179:SF12">
    <property type="entry name" value="GALACTOFURANOSYLTRANSFERASE GLFT2"/>
    <property type="match status" value="1"/>
</dbReference>
<dbReference type="InterPro" id="IPR029044">
    <property type="entry name" value="Nucleotide-diphossugar_trans"/>
</dbReference>
<dbReference type="SUPFAM" id="SSF53448">
    <property type="entry name" value="Nucleotide-diphospho-sugar transferases"/>
    <property type="match status" value="1"/>
</dbReference>
<protein>
    <submittedName>
        <fullName evidence="5">Glycosyl transferase family protein</fullName>
    </submittedName>
</protein>
<evidence type="ECO:0000313" key="5">
    <source>
        <dbReference type="EMBL" id="KKS27109.1"/>
    </source>
</evidence>
<evidence type="ECO:0000256" key="2">
    <source>
        <dbReference type="ARBA" id="ARBA00022676"/>
    </source>
</evidence>
<gene>
    <name evidence="5" type="ORF">UU84_C0010G0007</name>
</gene>
<dbReference type="GO" id="GO:0016757">
    <property type="term" value="F:glycosyltransferase activity"/>
    <property type="evidence" value="ECO:0007669"/>
    <property type="project" value="UniProtKB-KW"/>
</dbReference>
<reference evidence="5 6" key="1">
    <citation type="journal article" date="2015" name="Nature">
        <title>rRNA introns, odd ribosomes, and small enigmatic genomes across a large radiation of phyla.</title>
        <authorList>
            <person name="Brown C.T."/>
            <person name="Hug L.A."/>
            <person name="Thomas B.C."/>
            <person name="Sharon I."/>
            <person name="Castelle C.J."/>
            <person name="Singh A."/>
            <person name="Wilkins M.J."/>
            <person name="Williams K.H."/>
            <person name="Banfield J.F."/>
        </authorList>
    </citation>
    <scope>NUCLEOTIDE SEQUENCE [LARGE SCALE GENOMIC DNA]</scope>
</reference>
<dbReference type="Pfam" id="PF00535">
    <property type="entry name" value="Glycos_transf_2"/>
    <property type="match status" value="1"/>
</dbReference>
<keyword evidence="3 5" id="KW-0808">Transferase</keyword>
<evidence type="ECO:0000256" key="1">
    <source>
        <dbReference type="ARBA" id="ARBA00006739"/>
    </source>
</evidence>
<name>A0A0G0XQS1_9BACT</name>